<protein>
    <submittedName>
        <fullName evidence="2">Uncharacterized protein</fullName>
    </submittedName>
</protein>
<name>A0A915DUT4_9BILA</name>
<accession>A0A915DUT4</accession>
<dbReference type="AlphaFoldDB" id="A0A915DUT4"/>
<evidence type="ECO:0000313" key="1">
    <source>
        <dbReference type="Proteomes" id="UP000887574"/>
    </source>
</evidence>
<evidence type="ECO:0000313" key="2">
    <source>
        <dbReference type="WBParaSite" id="jg23903"/>
    </source>
</evidence>
<proteinExistence type="predicted"/>
<organism evidence="1 2">
    <name type="scientific">Ditylenchus dipsaci</name>
    <dbReference type="NCBI Taxonomy" id="166011"/>
    <lineage>
        <taxon>Eukaryota</taxon>
        <taxon>Metazoa</taxon>
        <taxon>Ecdysozoa</taxon>
        <taxon>Nematoda</taxon>
        <taxon>Chromadorea</taxon>
        <taxon>Rhabditida</taxon>
        <taxon>Tylenchina</taxon>
        <taxon>Tylenchomorpha</taxon>
        <taxon>Sphaerularioidea</taxon>
        <taxon>Anguinidae</taxon>
        <taxon>Anguininae</taxon>
        <taxon>Ditylenchus</taxon>
    </lineage>
</organism>
<keyword evidence="1" id="KW-1185">Reference proteome</keyword>
<dbReference type="Proteomes" id="UP000887574">
    <property type="component" value="Unplaced"/>
</dbReference>
<reference evidence="2" key="1">
    <citation type="submission" date="2022-11" db="UniProtKB">
        <authorList>
            <consortium name="WormBaseParasite"/>
        </authorList>
    </citation>
    <scope>IDENTIFICATION</scope>
</reference>
<dbReference type="WBParaSite" id="jg23903">
    <property type="protein sequence ID" value="jg23903"/>
    <property type="gene ID" value="jg23903"/>
</dbReference>
<sequence>MIQYLETTMKKKWRETDEINIDRSTAELFIESTSNGKSNDELVDNLVKNEVVKKKEIELVMRLVDRVVLCRPPSVEQLIETSLGNLKLVNLKVEKGMSFLKHWFWHRLFEHNGWVFAG</sequence>